<evidence type="ECO:0000313" key="6">
    <source>
        <dbReference type="Proteomes" id="UP000052015"/>
    </source>
</evidence>
<sequence length="506" mass="56775">MLSKINSITLVGIEGYEVEVEVEVQGGLPYFAMVGLPDVVVKESKERVKAAIKNSNFLLEPGRIIVNFAPADLKKEGTHLDLAVAVGILCCIGEINYVKTRGCVFIGELSLNGEVRGVRGILPMLLEARGKFKRAFIPYENQFEVSFIDDIEIFPISNLNEVADTINNDLPPQRTYIDNFNKNDIQDLDFNEVKGQKYVKRAIEVAVSGGHNILLIGPPGSGKSMIAQRVPTILPELSLEESVEVTKIYSVAGLLKDKGRLINNPPFRGPHHSVSAASFVGGGSNPMPGEVSLAHNGVLFLDELPEFRRDVLEALRQPIEDGKVTISRVKGKYTYPARFMIIASMNPCPCGYYGYPIKECHCSENQIRGYLNKISGPLLDRLDLHISVEPVSFIELNREKDEESSLKIRERVTKARKIQLERFKDEGIFCNSQMKPKHIKKYCKLDEKASKLLEIAFKNLALTSRGYSKILKISRTIADMDSSEKICEKHIAEAIQYRNMDKRFWR</sequence>
<accession>A0A0R3JU06</accession>
<evidence type="ECO:0000256" key="2">
    <source>
        <dbReference type="ARBA" id="ARBA00022741"/>
    </source>
</evidence>
<dbReference type="PATRIC" id="fig|908809.3.peg.1167"/>
<evidence type="ECO:0000313" key="5">
    <source>
        <dbReference type="EMBL" id="KRQ86968.1"/>
    </source>
</evidence>
<dbReference type="GO" id="GO:0003677">
    <property type="term" value="F:DNA binding"/>
    <property type="evidence" value="ECO:0007669"/>
    <property type="project" value="InterPro"/>
</dbReference>
<dbReference type="InterPro" id="IPR004482">
    <property type="entry name" value="Mg_chelat-rel"/>
</dbReference>
<comment type="similarity">
    <text evidence="1">Belongs to the Mg-chelatase subunits D/I family. ComM subfamily.</text>
</comment>
<dbReference type="EMBL" id="LKHP01000005">
    <property type="protein sequence ID" value="KRQ86968.1"/>
    <property type="molecule type" value="Genomic_DNA"/>
</dbReference>
<dbReference type="Pfam" id="PF13541">
    <property type="entry name" value="ChlI"/>
    <property type="match status" value="1"/>
</dbReference>
<dbReference type="SMART" id="SM00382">
    <property type="entry name" value="AAA"/>
    <property type="match status" value="1"/>
</dbReference>
<name>A0A0R3JU06_CALMK</name>
<evidence type="ECO:0000256" key="1">
    <source>
        <dbReference type="ARBA" id="ARBA00006354"/>
    </source>
</evidence>
<dbReference type="InterPro" id="IPR003593">
    <property type="entry name" value="AAA+_ATPase"/>
</dbReference>
<dbReference type="NCBIfam" id="TIGR00368">
    <property type="entry name" value="YifB family Mg chelatase-like AAA ATPase"/>
    <property type="match status" value="1"/>
</dbReference>
<dbReference type="InterPro" id="IPR025158">
    <property type="entry name" value="Mg_chelat-rel_C"/>
</dbReference>
<dbReference type="PANTHER" id="PTHR32039">
    <property type="entry name" value="MAGNESIUM-CHELATASE SUBUNIT CHLI"/>
    <property type="match status" value="1"/>
</dbReference>
<comment type="caution">
    <text evidence="5">The sequence shown here is derived from an EMBL/GenBank/DDBJ whole genome shotgun (WGS) entry which is preliminary data.</text>
</comment>
<dbReference type="InterPro" id="IPR045006">
    <property type="entry name" value="CHLI-like"/>
</dbReference>
<proteinExistence type="inferred from homology"/>
<evidence type="ECO:0000256" key="3">
    <source>
        <dbReference type="ARBA" id="ARBA00022840"/>
    </source>
</evidence>
<dbReference type="InterPro" id="IPR027417">
    <property type="entry name" value="P-loop_NTPase"/>
</dbReference>
<dbReference type="GO" id="GO:0005524">
    <property type="term" value="F:ATP binding"/>
    <property type="evidence" value="ECO:0007669"/>
    <property type="project" value="UniProtKB-KW"/>
</dbReference>
<dbReference type="InterPro" id="IPR001208">
    <property type="entry name" value="MCM_dom"/>
</dbReference>
<dbReference type="Gene3D" id="3.40.50.300">
    <property type="entry name" value="P-loop containing nucleotide triphosphate hydrolases"/>
    <property type="match status" value="1"/>
</dbReference>
<dbReference type="STRING" id="908809.ABG79_01158"/>
<dbReference type="SUPFAM" id="SSF52540">
    <property type="entry name" value="P-loop containing nucleoside triphosphate hydrolases"/>
    <property type="match status" value="1"/>
</dbReference>
<gene>
    <name evidence="5" type="primary">comM</name>
    <name evidence="5" type="ORF">ABG79_01158</name>
</gene>
<dbReference type="OrthoDB" id="9813147at2"/>
<dbReference type="InterPro" id="IPR020568">
    <property type="entry name" value="Ribosomal_Su5_D2-typ_SF"/>
</dbReference>
<feature type="domain" description="AAA+ ATPase" evidence="4">
    <location>
        <begin position="209"/>
        <end position="392"/>
    </location>
</feature>
<reference evidence="5 6" key="1">
    <citation type="submission" date="2015-09" db="EMBL/GenBank/DDBJ databases">
        <title>Draft genome sequence of a Caloramator mitchellensis, a moderate thermophile from the Great Artesian Basin of Australia.</title>
        <authorList>
            <person name="Patel B.K."/>
        </authorList>
    </citation>
    <scope>NUCLEOTIDE SEQUENCE [LARGE SCALE GENOMIC DNA]</scope>
    <source>
        <strain evidence="5 6">VF08</strain>
    </source>
</reference>
<dbReference type="RefSeq" id="WP_057978052.1">
    <property type="nucleotide sequence ID" value="NZ_LKHP01000005.1"/>
</dbReference>
<dbReference type="Pfam" id="PF01078">
    <property type="entry name" value="Mg_chelatase"/>
    <property type="match status" value="1"/>
</dbReference>
<organism evidence="5 6">
    <name type="scientific">Caloramator mitchellensis</name>
    <dbReference type="NCBI Taxonomy" id="908809"/>
    <lineage>
        <taxon>Bacteria</taxon>
        <taxon>Bacillati</taxon>
        <taxon>Bacillota</taxon>
        <taxon>Clostridia</taxon>
        <taxon>Eubacteriales</taxon>
        <taxon>Clostridiaceae</taxon>
        <taxon>Caloramator</taxon>
    </lineage>
</organism>
<dbReference type="InterPro" id="IPR014721">
    <property type="entry name" value="Ribsml_uS5_D2-typ_fold_subgr"/>
</dbReference>
<dbReference type="Pfam" id="PF13335">
    <property type="entry name" value="Mg_chelatase_C"/>
    <property type="match status" value="1"/>
</dbReference>
<dbReference type="PANTHER" id="PTHR32039:SF7">
    <property type="entry name" value="COMPETENCE PROTEIN COMM"/>
    <property type="match status" value="1"/>
</dbReference>
<dbReference type="SUPFAM" id="SSF54211">
    <property type="entry name" value="Ribosomal protein S5 domain 2-like"/>
    <property type="match status" value="1"/>
</dbReference>
<keyword evidence="2" id="KW-0547">Nucleotide-binding</keyword>
<dbReference type="Proteomes" id="UP000052015">
    <property type="component" value="Unassembled WGS sequence"/>
</dbReference>
<evidence type="ECO:0000259" key="4">
    <source>
        <dbReference type="SMART" id="SM00382"/>
    </source>
</evidence>
<dbReference type="InterPro" id="IPR000523">
    <property type="entry name" value="Mg_chelatse_chII-like_cat_dom"/>
</dbReference>
<dbReference type="PRINTS" id="PR01657">
    <property type="entry name" value="MCMFAMILY"/>
</dbReference>
<dbReference type="AlphaFoldDB" id="A0A0R3JU06"/>
<dbReference type="Gene3D" id="3.30.230.10">
    <property type="match status" value="1"/>
</dbReference>
<keyword evidence="6" id="KW-1185">Reference proteome</keyword>
<protein>
    <submittedName>
        <fullName evidence="5">Competence protein ComM</fullName>
    </submittedName>
</protein>
<keyword evidence="3" id="KW-0067">ATP-binding</keyword>